<gene>
    <name evidence="6" type="ORF">JOC86_000133</name>
</gene>
<comment type="catalytic activity">
    <reaction evidence="4">
        <text>a 1-acyl-sn-glycero-3-phosphate + an acyl-CoA = a 1,2-diacyl-sn-glycero-3-phosphate + CoA</text>
        <dbReference type="Rhea" id="RHEA:19709"/>
        <dbReference type="ChEBI" id="CHEBI:57287"/>
        <dbReference type="ChEBI" id="CHEBI:57970"/>
        <dbReference type="ChEBI" id="CHEBI:58342"/>
        <dbReference type="ChEBI" id="CHEBI:58608"/>
        <dbReference type="EC" id="2.3.1.51"/>
    </reaction>
</comment>
<evidence type="ECO:0000256" key="1">
    <source>
        <dbReference type="ARBA" id="ARBA00008655"/>
    </source>
</evidence>
<dbReference type="EMBL" id="JAFBDZ010000001">
    <property type="protein sequence ID" value="MBM7583596.1"/>
    <property type="molecule type" value="Genomic_DNA"/>
</dbReference>
<comment type="domain">
    <text evidence="4">The HXXXXD motif is essential for acyltransferase activity and may constitute the binding site for the phosphate moiety of the glycerol-3-phosphate.</text>
</comment>
<evidence type="ECO:0000259" key="5">
    <source>
        <dbReference type="SMART" id="SM00563"/>
    </source>
</evidence>
<keyword evidence="3 4" id="KW-0012">Acyltransferase</keyword>
<dbReference type="CDD" id="cd07989">
    <property type="entry name" value="LPLAT_AGPAT-like"/>
    <property type="match status" value="1"/>
</dbReference>
<proteinExistence type="inferred from homology"/>
<dbReference type="Pfam" id="PF01553">
    <property type="entry name" value="Acyltransferase"/>
    <property type="match status" value="1"/>
</dbReference>
<dbReference type="Proteomes" id="UP001646157">
    <property type="component" value="Unassembled WGS sequence"/>
</dbReference>
<protein>
    <recommendedName>
        <fullName evidence="4">1-acyl-sn-glycerol-3-phosphate acyltransferase</fullName>
        <ecNumber evidence="4">2.3.1.51</ecNumber>
    </recommendedName>
</protein>
<feature type="domain" description="Phospholipid/glycerol acyltransferase" evidence="5">
    <location>
        <begin position="34"/>
        <end position="147"/>
    </location>
</feature>
<keyword evidence="4" id="KW-0444">Lipid biosynthesis</keyword>
<reference evidence="6 7" key="1">
    <citation type="submission" date="2021-01" db="EMBL/GenBank/DDBJ databases">
        <title>Genomic Encyclopedia of Type Strains, Phase IV (KMG-IV): sequencing the most valuable type-strain genomes for metagenomic binning, comparative biology and taxonomic classification.</title>
        <authorList>
            <person name="Goeker M."/>
        </authorList>
    </citation>
    <scope>NUCLEOTIDE SEQUENCE [LARGE SCALE GENOMIC DNA]</scope>
    <source>
        <strain evidence="6 7">DSM 24834</strain>
    </source>
</reference>
<dbReference type="GO" id="GO:0003841">
    <property type="term" value="F:1-acylglycerol-3-phosphate O-acyltransferase activity"/>
    <property type="evidence" value="ECO:0007669"/>
    <property type="project" value="UniProtKB-EC"/>
</dbReference>
<sequence>MLYSLLKPAARLIIHLKFRIKITGLEHVPTHSALIIAANHVSNYDPILLSCVIKRKIHFMAKAELFHNRFLKWFFTSINMIPVDRHSGIVIRPVRQGLKVINNGEVFGIFPEGKRCKNGEIVQPKKGVAFIARKTNTPILPIVIIGVKKGFRTPIKIVIGPQINFCHLDISDYSSLSQYVMNQIKELEKMHYTDN</sequence>
<dbReference type="InterPro" id="IPR002123">
    <property type="entry name" value="Plipid/glycerol_acylTrfase"/>
</dbReference>
<evidence type="ECO:0000256" key="3">
    <source>
        <dbReference type="ARBA" id="ARBA00023315"/>
    </source>
</evidence>
<dbReference type="NCBIfam" id="TIGR00530">
    <property type="entry name" value="AGP_acyltrn"/>
    <property type="match status" value="1"/>
</dbReference>
<dbReference type="SUPFAM" id="SSF69593">
    <property type="entry name" value="Glycerol-3-phosphate (1)-acyltransferase"/>
    <property type="match status" value="1"/>
</dbReference>
<name>A0ABS2N6W3_9BACI</name>
<dbReference type="RefSeq" id="WP_205167859.1">
    <property type="nucleotide sequence ID" value="NZ_JAFBDZ010000001.1"/>
</dbReference>
<evidence type="ECO:0000256" key="4">
    <source>
        <dbReference type="RuleBase" id="RU361267"/>
    </source>
</evidence>
<keyword evidence="4" id="KW-0443">Lipid metabolism</keyword>
<accession>A0ABS2N6W3</accession>
<keyword evidence="7" id="KW-1185">Reference proteome</keyword>
<dbReference type="InterPro" id="IPR004552">
    <property type="entry name" value="AGP_acyltrans"/>
</dbReference>
<evidence type="ECO:0000313" key="6">
    <source>
        <dbReference type="EMBL" id="MBM7583596.1"/>
    </source>
</evidence>
<dbReference type="PANTHER" id="PTHR10434">
    <property type="entry name" value="1-ACYL-SN-GLYCEROL-3-PHOSPHATE ACYLTRANSFERASE"/>
    <property type="match status" value="1"/>
</dbReference>
<comment type="similarity">
    <text evidence="1 4">Belongs to the 1-acyl-sn-glycerol-3-phosphate acyltransferase family.</text>
</comment>
<comment type="caution">
    <text evidence="6">The sequence shown here is derived from an EMBL/GenBank/DDBJ whole genome shotgun (WGS) entry which is preliminary data.</text>
</comment>
<evidence type="ECO:0000256" key="2">
    <source>
        <dbReference type="ARBA" id="ARBA00022679"/>
    </source>
</evidence>
<organism evidence="6 7">
    <name type="scientific">Rossellomorea pakistanensis</name>
    <dbReference type="NCBI Taxonomy" id="992288"/>
    <lineage>
        <taxon>Bacteria</taxon>
        <taxon>Bacillati</taxon>
        <taxon>Bacillota</taxon>
        <taxon>Bacilli</taxon>
        <taxon>Bacillales</taxon>
        <taxon>Bacillaceae</taxon>
        <taxon>Rossellomorea</taxon>
    </lineage>
</organism>
<dbReference type="SMART" id="SM00563">
    <property type="entry name" value="PlsC"/>
    <property type="match status" value="1"/>
</dbReference>
<keyword evidence="2 4" id="KW-0808">Transferase</keyword>
<dbReference type="EC" id="2.3.1.51" evidence="4"/>
<keyword evidence="4" id="KW-1208">Phospholipid metabolism</keyword>
<evidence type="ECO:0000313" key="7">
    <source>
        <dbReference type="Proteomes" id="UP001646157"/>
    </source>
</evidence>
<dbReference type="PANTHER" id="PTHR10434:SF11">
    <property type="entry name" value="1-ACYL-SN-GLYCEROL-3-PHOSPHATE ACYLTRANSFERASE"/>
    <property type="match status" value="1"/>
</dbReference>
<keyword evidence="4" id="KW-0594">Phospholipid biosynthesis</keyword>